<dbReference type="Proteomes" id="UP001630127">
    <property type="component" value="Unassembled WGS sequence"/>
</dbReference>
<protein>
    <submittedName>
        <fullName evidence="1">Uncharacterized protein</fullName>
    </submittedName>
</protein>
<dbReference type="PANTHER" id="PTHR33240">
    <property type="entry name" value="OS08G0508500 PROTEIN"/>
    <property type="match status" value="1"/>
</dbReference>
<sequence>MPTDTARSGKTLALIQFEDQEHHAGKVVDGVAAQLGDVSTNNVAINIVIDIDNTTLNDENVVAKNCFDGGAANDIHDDTATNDDDENVGNVTGQEDNVAGEINDDVAPIVDVISQTDPGRDVIPERIMDDHLLKSGKVPAMDIFASKEVESHEPKLTSSSLMNLHDYFQVAMSSSNTHAMDDFNQATTDGHMLELPFIGSNFTWTRARHRGQVWKQLDRVLGIGSSKFQHMWVWNNTFLAKVEQSYALPFQGNEGLLPEHEDPPVITLSIANCDVKKVLDDTKNSVDVIFYDIFLKMNLSKNKLKLIATPLVGFFGDTIDLPSAITLPIQFGSKHKDINIMIDFMVAKV</sequence>
<evidence type="ECO:0000313" key="2">
    <source>
        <dbReference type="Proteomes" id="UP001630127"/>
    </source>
</evidence>
<evidence type="ECO:0000313" key="1">
    <source>
        <dbReference type="EMBL" id="KAL3529608.1"/>
    </source>
</evidence>
<gene>
    <name evidence="1" type="ORF">ACH5RR_008930</name>
</gene>
<name>A0ABD3AHY9_9GENT</name>
<accession>A0ABD3AHY9</accession>
<reference evidence="1 2" key="1">
    <citation type="submission" date="2024-11" db="EMBL/GenBank/DDBJ databases">
        <title>A near-complete genome assembly of Cinchona calisaya.</title>
        <authorList>
            <person name="Lian D.C."/>
            <person name="Zhao X.W."/>
            <person name="Wei L."/>
        </authorList>
    </citation>
    <scope>NUCLEOTIDE SEQUENCE [LARGE SCALE GENOMIC DNA]</scope>
    <source>
        <tissue evidence="1">Nenye</tissue>
    </source>
</reference>
<dbReference type="PANTHER" id="PTHR33240:SF15">
    <property type="entry name" value="GAG-PRO-LIKE PROTEIN"/>
    <property type="match status" value="1"/>
</dbReference>
<comment type="caution">
    <text evidence="1">The sequence shown here is derived from an EMBL/GenBank/DDBJ whole genome shotgun (WGS) entry which is preliminary data.</text>
</comment>
<keyword evidence="2" id="KW-1185">Reference proteome</keyword>
<dbReference type="EMBL" id="JBJUIK010000004">
    <property type="protein sequence ID" value="KAL3529608.1"/>
    <property type="molecule type" value="Genomic_DNA"/>
</dbReference>
<dbReference type="AlphaFoldDB" id="A0ABD3AHY9"/>
<proteinExistence type="predicted"/>
<organism evidence="1 2">
    <name type="scientific">Cinchona calisaya</name>
    <dbReference type="NCBI Taxonomy" id="153742"/>
    <lineage>
        <taxon>Eukaryota</taxon>
        <taxon>Viridiplantae</taxon>
        <taxon>Streptophyta</taxon>
        <taxon>Embryophyta</taxon>
        <taxon>Tracheophyta</taxon>
        <taxon>Spermatophyta</taxon>
        <taxon>Magnoliopsida</taxon>
        <taxon>eudicotyledons</taxon>
        <taxon>Gunneridae</taxon>
        <taxon>Pentapetalae</taxon>
        <taxon>asterids</taxon>
        <taxon>lamiids</taxon>
        <taxon>Gentianales</taxon>
        <taxon>Rubiaceae</taxon>
        <taxon>Cinchonoideae</taxon>
        <taxon>Cinchoneae</taxon>
        <taxon>Cinchona</taxon>
    </lineage>
</organism>